<evidence type="ECO:0000313" key="2">
    <source>
        <dbReference type="EMBL" id="KAL3692305.1"/>
    </source>
</evidence>
<dbReference type="Proteomes" id="UP001633002">
    <property type="component" value="Unassembled WGS sequence"/>
</dbReference>
<accession>A0ABD3HPU9</accession>
<keyword evidence="3" id="KW-1185">Reference proteome</keyword>
<dbReference type="EMBL" id="JBJQOH010000003">
    <property type="protein sequence ID" value="KAL3692305.1"/>
    <property type="molecule type" value="Genomic_DNA"/>
</dbReference>
<evidence type="ECO:0000313" key="3">
    <source>
        <dbReference type="Proteomes" id="UP001633002"/>
    </source>
</evidence>
<evidence type="ECO:0000256" key="1">
    <source>
        <dbReference type="SAM" id="MobiDB-lite"/>
    </source>
</evidence>
<sequence>MPYTPPMNLGPRKQKKCSRDRNMSQGEPYQTSLLSLVCHREGSIFGDWGRFWYSFATLRGHRGALTGRDVFCQGKDGVHQVLGYIGKLYGRACADLRAGSLYHPAASATCPLQACITFLGVHHLNDIVFNYLPDEVPSLVREGENILWPVYKNPCGDGPETPVLGEMVEELNGSRQVVGSNLAWNRQGSLSKPYFLFWGKLPAGTRAGAFMAKVRRNTAQGEVWQVWCMPVSLCDWHSEVESCLTRLRQRRVKRDEYI</sequence>
<reference evidence="2 3" key="1">
    <citation type="submission" date="2024-09" db="EMBL/GenBank/DDBJ databases">
        <title>Chromosome-scale assembly of Riccia sorocarpa.</title>
        <authorList>
            <person name="Paukszto L."/>
        </authorList>
    </citation>
    <scope>NUCLEOTIDE SEQUENCE [LARGE SCALE GENOMIC DNA]</scope>
    <source>
        <strain evidence="2">LP-2024</strain>
        <tissue evidence="2">Aerial parts of the thallus</tissue>
    </source>
</reference>
<gene>
    <name evidence="2" type="ORF">R1sor_005956</name>
</gene>
<protein>
    <recommendedName>
        <fullName evidence="4">LAGLIDADG homing endonuclease</fullName>
    </recommendedName>
</protein>
<feature type="region of interest" description="Disordered" evidence="1">
    <location>
        <begin position="1"/>
        <end position="24"/>
    </location>
</feature>
<organism evidence="2 3">
    <name type="scientific">Riccia sorocarpa</name>
    <dbReference type="NCBI Taxonomy" id="122646"/>
    <lineage>
        <taxon>Eukaryota</taxon>
        <taxon>Viridiplantae</taxon>
        <taxon>Streptophyta</taxon>
        <taxon>Embryophyta</taxon>
        <taxon>Marchantiophyta</taxon>
        <taxon>Marchantiopsida</taxon>
        <taxon>Marchantiidae</taxon>
        <taxon>Marchantiales</taxon>
        <taxon>Ricciaceae</taxon>
        <taxon>Riccia</taxon>
    </lineage>
</organism>
<proteinExistence type="predicted"/>
<dbReference type="AlphaFoldDB" id="A0ABD3HPU9"/>
<name>A0ABD3HPU9_9MARC</name>
<comment type="caution">
    <text evidence="2">The sequence shown here is derived from an EMBL/GenBank/DDBJ whole genome shotgun (WGS) entry which is preliminary data.</text>
</comment>
<evidence type="ECO:0008006" key="4">
    <source>
        <dbReference type="Google" id="ProtNLM"/>
    </source>
</evidence>